<evidence type="ECO:0000313" key="4">
    <source>
        <dbReference type="Proteomes" id="UP001153636"/>
    </source>
</evidence>
<dbReference type="GO" id="GO:0016614">
    <property type="term" value="F:oxidoreductase activity, acting on CH-OH group of donors"/>
    <property type="evidence" value="ECO:0007669"/>
    <property type="project" value="InterPro"/>
</dbReference>
<name>A0A9P0GJT9_9CUCU</name>
<dbReference type="PANTHER" id="PTHR11552">
    <property type="entry name" value="GLUCOSE-METHANOL-CHOLINE GMC OXIDOREDUCTASE"/>
    <property type="match status" value="1"/>
</dbReference>
<proteinExistence type="inferred from homology"/>
<dbReference type="AlphaFoldDB" id="A0A9P0GJT9"/>
<dbReference type="PANTHER" id="PTHR11552:SF158">
    <property type="entry name" value="GH23626P-RELATED"/>
    <property type="match status" value="1"/>
</dbReference>
<dbReference type="EMBL" id="OV651818">
    <property type="protein sequence ID" value="CAH1111833.1"/>
    <property type="molecule type" value="Genomic_DNA"/>
</dbReference>
<dbReference type="InterPro" id="IPR000172">
    <property type="entry name" value="GMC_OxRdtase_N"/>
</dbReference>
<accession>A0A9P0GJT9</accession>
<keyword evidence="4" id="KW-1185">Reference proteome</keyword>
<evidence type="ECO:0000256" key="1">
    <source>
        <dbReference type="ARBA" id="ARBA00010790"/>
    </source>
</evidence>
<dbReference type="InterPro" id="IPR012132">
    <property type="entry name" value="GMC_OxRdtase"/>
</dbReference>
<dbReference type="SUPFAM" id="SSF54373">
    <property type="entry name" value="FAD-linked reductases, C-terminal domain"/>
    <property type="match status" value="1"/>
</dbReference>
<dbReference type="Pfam" id="PF00732">
    <property type="entry name" value="GMC_oxred_N"/>
    <property type="match status" value="1"/>
</dbReference>
<dbReference type="Gene3D" id="3.50.50.60">
    <property type="entry name" value="FAD/NAD(P)-binding domain"/>
    <property type="match status" value="1"/>
</dbReference>
<dbReference type="Proteomes" id="UP001153636">
    <property type="component" value="Chromosome 6"/>
</dbReference>
<gene>
    <name evidence="3" type="ORF">PSYICH_LOCUS12853</name>
</gene>
<sequence>MDIIKPATQRKSTMRCYICKATSKDFNKVETSQGVDLNNPKFGLSVLHAMIRFFETLLHLSYKITVQKWQIKLQTDKEIVNQRQKEIQKKFRTQLGLIVDVPTVTNDGNISRRFFEKPQISSEITGIDLRGNQEDFNRWAKMLKDPSWRYENVLRYFKKSEDFHKTNPDAVVDWYYHGKGGYLRTTYDLPSSNNYTKIFIEANQELGINLTDYNGKKEEGATILQKHTKQGRRLDQASAFIKPVTKRTNLYVLDSSYVIKIEINNKTNRTTGVLFTKNNSTYRANITKEVIVSAGAIQSPQLLMLSGIGPKEHLQRMNISLIKDLDVGSTLREHVFCGVQFSSKLDVPQKGFTQQIKDYLQGYGPLSAANRIDGAGFYVTKIGEDYNYTDIEIVMSSSTASELGKRFLAYSDETWNAMFNFTINNPFTLTTVLLRSRSVGTIRLNTSNPYDYPLIDFNLLSDAYNKDIETMYEGIQFAINLTKTGAFKRFSPVLAVRPLPACLTHTFLSKQFWYCYIRHISSAAYHPVGTCPTGINPKKGAVVNGNLQVFGVERLRIADASVFPFAFAGQPNAACTMIGEKISDVIKHQHK</sequence>
<evidence type="ECO:0000259" key="2">
    <source>
        <dbReference type="PROSITE" id="PS00624"/>
    </source>
</evidence>
<dbReference type="OrthoDB" id="269227at2759"/>
<protein>
    <recommendedName>
        <fullName evidence="2">Glucose-methanol-choline oxidoreductase N-terminal domain-containing protein</fullName>
    </recommendedName>
</protein>
<dbReference type="InterPro" id="IPR007867">
    <property type="entry name" value="GMC_OxRtase_C"/>
</dbReference>
<reference evidence="3" key="1">
    <citation type="submission" date="2022-01" db="EMBL/GenBank/DDBJ databases">
        <authorList>
            <person name="King R."/>
        </authorList>
    </citation>
    <scope>NUCLEOTIDE SEQUENCE</scope>
</reference>
<feature type="domain" description="Glucose-methanol-choline oxidoreductase N-terminal" evidence="2">
    <location>
        <begin position="295"/>
        <end position="309"/>
    </location>
</feature>
<dbReference type="GO" id="GO:0050660">
    <property type="term" value="F:flavin adenine dinucleotide binding"/>
    <property type="evidence" value="ECO:0007669"/>
    <property type="project" value="InterPro"/>
</dbReference>
<dbReference type="PROSITE" id="PS00624">
    <property type="entry name" value="GMC_OXRED_2"/>
    <property type="match status" value="1"/>
</dbReference>
<comment type="similarity">
    <text evidence="1">Belongs to the GMC oxidoreductase family.</text>
</comment>
<dbReference type="SUPFAM" id="SSF51905">
    <property type="entry name" value="FAD/NAD(P)-binding domain"/>
    <property type="match status" value="1"/>
</dbReference>
<dbReference type="InterPro" id="IPR036188">
    <property type="entry name" value="FAD/NAD-bd_sf"/>
</dbReference>
<dbReference type="Pfam" id="PF05199">
    <property type="entry name" value="GMC_oxred_C"/>
    <property type="match status" value="1"/>
</dbReference>
<organism evidence="3 4">
    <name type="scientific">Psylliodes chrysocephalus</name>
    <dbReference type="NCBI Taxonomy" id="3402493"/>
    <lineage>
        <taxon>Eukaryota</taxon>
        <taxon>Metazoa</taxon>
        <taxon>Ecdysozoa</taxon>
        <taxon>Arthropoda</taxon>
        <taxon>Hexapoda</taxon>
        <taxon>Insecta</taxon>
        <taxon>Pterygota</taxon>
        <taxon>Neoptera</taxon>
        <taxon>Endopterygota</taxon>
        <taxon>Coleoptera</taxon>
        <taxon>Polyphaga</taxon>
        <taxon>Cucujiformia</taxon>
        <taxon>Chrysomeloidea</taxon>
        <taxon>Chrysomelidae</taxon>
        <taxon>Galerucinae</taxon>
        <taxon>Alticini</taxon>
        <taxon>Psylliodes</taxon>
    </lineage>
</organism>
<dbReference type="Gene3D" id="3.30.560.10">
    <property type="entry name" value="Glucose Oxidase, domain 3"/>
    <property type="match status" value="1"/>
</dbReference>
<evidence type="ECO:0000313" key="3">
    <source>
        <dbReference type="EMBL" id="CAH1111833.1"/>
    </source>
</evidence>